<dbReference type="EMBL" id="KZ825986">
    <property type="protein sequence ID" value="PYH90353.1"/>
    <property type="molecule type" value="Genomic_DNA"/>
</dbReference>
<gene>
    <name evidence="3" type="ORF">BO71DRAFT_79859</name>
</gene>
<keyword evidence="2" id="KW-0812">Transmembrane</keyword>
<dbReference type="PANTHER" id="PTHR40018">
    <property type="entry name" value="[PSI+] INDUCTION PROTEIN 2"/>
    <property type="match status" value="1"/>
</dbReference>
<protein>
    <recommendedName>
        <fullName evidence="5">Fibroin-3 related protein</fullName>
    </recommendedName>
</protein>
<keyword evidence="2" id="KW-0472">Membrane</keyword>
<reference evidence="3 4" key="1">
    <citation type="submission" date="2018-02" db="EMBL/GenBank/DDBJ databases">
        <title>The genomes of Aspergillus section Nigri reveals drivers in fungal speciation.</title>
        <authorList>
            <consortium name="DOE Joint Genome Institute"/>
            <person name="Vesth T.C."/>
            <person name="Nybo J."/>
            <person name="Theobald S."/>
            <person name="Brandl J."/>
            <person name="Frisvad J.C."/>
            <person name="Nielsen K.F."/>
            <person name="Lyhne E.K."/>
            <person name="Kogle M.E."/>
            <person name="Kuo A."/>
            <person name="Riley R."/>
            <person name="Clum A."/>
            <person name="Nolan M."/>
            <person name="Lipzen A."/>
            <person name="Salamov A."/>
            <person name="Henrissat B."/>
            <person name="Wiebenga A."/>
            <person name="De vries R.P."/>
            <person name="Grigoriev I.V."/>
            <person name="Mortensen U.H."/>
            <person name="Andersen M.R."/>
            <person name="Baker S.E."/>
        </authorList>
    </citation>
    <scope>NUCLEOTIDE SEQUENCE [LARGE SCALE GENOMIC DNA]</scope>
    <source>
        <strain evidence="3 4">CBS 707.79</strain>
    </source>
</reference>
<feature type="region of interest" description="Disordered" evidence="1">
    <location>
        <begin position="180"/>
        <end position="255"/>
    </location>
</feature>
<dbReference type="Proteomes" id="UP000247810">
    <property type="component" value="Unassembled WGS sequence"/>
</dbReference>
<name>A0A319DGY2_9EURO</name>
<evidence type="ECO:0000256" key="2">
    <source>
        <dbReference type="SAM" id="Phobius"/>
    </source>
</evidence>
<evidence type="ECO:0000313" key="3">
    <source>
        <dbReference type="EMBL" id="PYH90353.1"/>
    </source>
</evidence>
<keyword evidence="2" id="KW-1133">Transmembrane helix</keyword>
<dbReference type="PANTHER" id="PTHR40018:SF1">
    <property type="entry name" value="[PSI+] INDUCTION PROTEIN 2"/>
    <property type="match status" value="1"/>
</dbReference>
<dbReference type="OrthoDB" id="5401332at2759"/>
<dbReference type="GO" id="GO:0005886">
    <property type="term" value="C:plasma membrane"/>
    <property type="evidence" value="ECO:0007669"/>
    <property type="project" value="TreeGrafter"/>
</dbReference>
<dbReference type="VEuPathDB" id="FungiDB:BO71DRAFT_79859"/>
<sequence length="519" mass="56946">MSPALDKTTYPLWARDVVSDLKSDVETFSSWDKCMSKAYCKWPVIAAIIIAALILLSIIACIVNCLCCGIQCCKGCCGCCSMCCPTPRNKRNKTKHLDDPYQQTPMPAMPPPAPINNAYHTPYQAQAPPSYRGAEVARFDNPKSPANANFNEDSLPAMPTWDNAVAKRVEDTATYEDVEMKPLSVANNEPRRRPSAATSNVSGYSGPPPLRTVTPGVPSRTGTPGMPTRTGTPGMSTRTGTPGMPQPQRTGTPGMPLRAVTPGMPQRIGTPGMPQRMGTPASYPPEHGEFNGHDAYGHDTYAHDTFALDTYGHDAYGHDAYGYQPEPRSPPPISPYDHQPYGEYPHDDRFHNISPAPTYTTQPQQPRYMAAQPHHMPMDDDEPHYAMDPMQPHHMPMDAMQSHYPPMDAPQSHYMPMDHMQPQQMPSEAMYGGHQMPQMPIDRTYSPGPAFHSMNAPRPIPYRQPSPAISSAPPYRNASPATPTSPPPPFSATTAPHETNDPGRPPSLLQSGRRPAPNF</sequence>
<organism evidence="3 4">
    <name type="scientific">Aspergillus ellipticus CBS 707.79</name>
    <dbReference type="NCBI Taxonomy" id="1448320"/>
    <lineage>
        <taxon>Eukaryota</taxon>
        <taxon>Fungi</taxon>
        <taxon>Dikarya</taxon>
        <taxon>Ascomycota</taxon>
        <taxon>Pezizomycotina</taxon>
        <taxon>Eurotiomycetes</taxon>
        <taxon>Eurotiomycetidae</taxon>
        <taxon>Eurotiales</taxon>
        <taxon>Aspergillaceae</taxon>
        <taxon>Aspergillus</taxon>
        <taxon>Aspergillus subgen. Circumdati</taxon>
    </lineage>
</organism>
<evidence type="ECO:0008006" key="5">
    <source>
        <dbReference type="Google" id="ProtNLM"/>
    </source>
</evidence>
<feature type="region of interest" description="Disordered" evidence="1">
    <location>
        <begin position="423"/>
        <end position="519"/>
    </location>
</feature>
<dbReference type="STRING" id="1448320.A0A319DGY2"/>
<feature type="transmembrane region" description="Helical" evidence="2">
    <location>
        <begin position="42"/>
        <end position="63"/>
    </location>
</feature>
<dbReference type="GO" id="GO:0005935">
    <property type="term" value="C:cellular bud neck"/>
    <property type="evidence" value="ECO:0007669"/>
    <property type="project" value="TreeGrafter"/>
</dbReference>
<proteinExistence type="predicted"/>
<evidence type="ECO:0000313" key="4">
    <source>
        <dbReference type="Proteomes" id="UP000247810"/>
    </source>
</evidence>
<dbReference type="InterPro" id="IPR037504">
    <property type="entry name" value="PSI_induc_2"/>
</dbReference>
<accession>A0A319DGY2</accession>
<feature type="compositionally biased region" description="Low complexity" evidence="1">
    <location>
        <begin position="218"/>
        <end position="243"/>
    </location>
</feature>
<evidence type="ECO:0000256" key="1">
    <source>
        <dbReference type="SAM" id="MobiDB-lite"/>
    </source>
</evidence>
<dbReference type="AlphaFoldDB" id="A0A319DGY2"/>
<keyword evidence="4" id="KW-1185">Reference proteome</keyword>